<dbReference type="Proteomes" id="UP000507470">
    <property type="component" value="Unassembled WGS sequence"/>
</dbReference>
<proteinExistence type="predicted"/>
<feature type="transmembrane region" description="Helical" evidence="2">
    <location>
        <begin position="151"/>
        <end position="173"/>
    </location>
</feature>
<dbReference type="EMBL" id="CACVKT020004121">
    <property type="protein sequence ID" value="CAC5388048.1"/>
    <property type="molecule type" value="Genomic_DNA"/>
</dbReference>
<name>A0A6J8BVE4_MYTCO</name>
<evidence type="ECO:0000256" key="2">
    <source>
        <dbReference type="SAM" id="Phobius"/>
    </source>
</evidence>
<feature type="transmembrane region" description="Helical" evidence="2">
    <location>
        <begin position="92"/>
        <end position="111"/>
    </location>
</feature>
<evidence type="ECO:0000256" key="1">
    <source>
        <dbReference type="SAM" id="MobiDB-lite"/>
    </source>
</evidence>
<evidence type="ECO:0000313" key="3">
    <source>
        <dbReference type="EMBL" id="CAC5388048.1"/>
    </source>
</evidence>
<feature type="region of interest" description="Disordered" evidence="1">
    <location>
        <begin position="190"/>
        <end position="212"/>
    </location>
</feature>
<sequence>MVSFVSDEDDGSLELNKVKQCLPAQTDITDDAILQPFRTIDFLFKNGTRLAVKKTWKSPIQNGIYKTIGLISGGLLLQLIGIALHGVTKQKVFTIAVNIGAVGLGITGGYFCLKAINDYENGISGAIAKRSRPYYFPEKENMGIGYNLAKYSAIMTIVASTLIIVYIGLYIPFGEEKWIWQKKTNVLPDKEQRAPPKTNTESIPKTIGQRKEVKKTEGKMNKVKMKMMGHWSLIKVKQCLPAQTDMTDDAILQPFRTIGFLFKNGTRLAVKSMQNDIAPNTRDEIIRSLGNSLHESVKLYSVN</sequence>
<keyword evidence="4" id="KW-1185">Reference proteome</keyword>
<gene>
    <name evidence="3" type="ORF">MCOR_23333</name>
</gene>
<keyword evidence="2" id="KW-1133">Transmembrane helix</keyword>
<dbReference type="AlphaFoldDB" id="A0A6J8BVE4"/>
<reference evidence="3 4" key="1">
    <citation type="submission" date="2020-06" db="EMBL/GenBank/DDBJ databases">
        <authorList>
            <person name="Li R."/>
            <person name="Bekaert M."/>
        </authorList>
    </citation>
    <scope>NUCLEOTIDE SEQUENCE [LARGE SCALE GENOMIC DNA]</scope>
    <source>
        <strain evidence="4">wild</strain>
    </source>
</reference>
<keyword evidence="2" id="KW-0812">Transmembrane</keyword>
<keyword evidence="2" id="KW-0472">Membrane</keyword>
<feature type="transmembrane region" description="Helical" evidence="2">
    <location>
        <begin position="64"/>
        <end position="85"/>
    </location>
</feature>
<accession>A0A6J8BVE4</accession>
<organism evidence="3 4">
    <name type="scientific">Mytilus coruscus</name>
    <name type="common">Sea mussel</name>
    <dbReference type="NCBI Taxonomy" id="42192"/>
    <lineage>
        <taxon>Eukaryota</taxon>
        <taxon>Metazoa</taxon>
        <taxon>Spiralia</taxon>
        <taxon>Lophotrochozoa</taxon>
        <taxon>Mollusca</taxon>
        <taxon>Bivalvia</taxon>
        <taxon>Autobranchia</taxon>
        <taxon>Pteriomorphia</taxon>
        <taxon>Mytilida</taxon>
        <taxon>Mytiloidea</taxon>
        <taxon>Mytilidae</taxon>
        <taxon>Mytilinae</taxon>
        <taxon>Mytilus</taxon>
    </lineage>
</organism>
<dbReference type="OrthoDB" id="6194656at2759"/>
<evidence type="ECO:0000313" key="4">
    <source>
        <dbReference type="Proteomes" id="UP000507470"/>
    </source>
</evidence>
<protein>
    <submittedName>
        <fullName evidence="3">Uncharacterized protein</fullName>
    </submittedName>
</protein>